<proteinExistence type="predicted"/>
<dbReference type="InParanoid" id="K9U8K1"/>
<evidence type="ECO:0000256" key="1">
    <source>
        <dbReference type="SAM" id="Phobius"/>
    </source>
</evidence>
<dbReference type="Pfam" id="PF02643">
    <property type="entry name" value="DUF192"/>
    <property type="match status" value="1"/>
</dbReference>
<dbReference type="Proteomes" id="UP000010384">
    <property type="component" value="Plasmid pCHRO.01"/>
</dbReference>
<dbReference type="KEGG" id="cthe:Chro_5826"/>
<name>K9U8K1_CHRTP</name>
<gene>
    <name evidence="2" type="ORF">Chro_5826</name>
</gene>
<evidence type="ECO:0000313" key="3">
    <source>
        <dbReference type="Proteomes" id="UP000010384"/>
    </source>
</evidence>
<accession>K9U8K1</accession>
<keyword evidence="1" id="KW-0472">Membrane</keyword>
<dbReference type="PANTHER" id="PTHR37953:SF1">
    <property type="entry name" value="UPF0127 PROTEIN MJ1496"/>
    <property type="match status" value="1"/>
</dbReference>
<reference evidence="2 3" key="1">
    <citation type="submission" date="2012-06" db="EMBL/GenBank/DDBJ databases">
        <title>Finished plasmid 1 of genome of Chroococcidiopsis thermalis PCC 7203.</title>
        <authorList>
            <consortium name="US DOE Joint Genome Institute"/>
            <person name="Gugger M."/>
            <person name="Coursin T."/>
            <person name="Rippka R."/>
            <person name="Tandeau De Marsac N."/>
            <person name="Huntemann M."/>
            <person name="Wei C.-L."/>
            <person name="Han J."/>
            <person name="Detter J.C."/>
            <person name="Han C."/>
            <person name="Tapia R."/>
            <person name="Davenport K."/>
            <person name="Daligault H."/>
            <person name="Erkkila T."/>
            <person name="Gu W."/>
            <person name="Munk A.C.C."/>
            <person name="Teshima H."/>
            <person name="Xu Y."/>
            <person name="Chain P."/>
            <person name="Chen A."/>
            <person name="Krypides N."/>
            <person name="Mavromatis K."/>
            <person name="Markowitz V."/>
            <person name="Szeto E."/>
            <person name="Ivanova N."/>
            <person name="Mikhailova N."/>
            <person name="Ovchinnikova G."/>
            <person name="Pagani I."/>
            <person name="Pati A."/>
            <person name="Goodwin L."/>
            <person name="Peters L."/>
            <person name="Pitluck S."/>
            <person name="Woyke T."/>
            <person name="Kerfeld C."/>
        </authorList>
    </citation>
    <scope>NUCLEOTIDE SEQUENCE [LARGE SCALE GENOMIC DNA]</scope>
    <source>
        <strain evidence="2 3">PCC 7203</strain>
        <plasmid evidence="2 3">pCHRO.01</plasmid>
    </source>
</reference>
<protein>
    <recommendedName>
        <fullName evidence="4">ACR family protein</fullName>
    </recommendedName>
</protein>
<dbReference type="OrthoDB" id="5526466at2"/>
<evidence type="ECO:0000313" key="2">
    <source>
        <dbReference type="EMBL" id="AFY91165.1"/>
    </source>
</evidence>
<geneLocation type="plasmid" evidence="2 3">
    <name>pCHRO.01</name>
</geneLocation>
<feature type="transmembrane region" description="Helical" evidence="1">
    <location>
        <begin position="22"/>
        <end position="48"/>
    </location>
</feature>
<organism evidence="2 3">
    <name type="scientific">Chroococcidiopsis thermalis (strain PCC 7203)</name>
    <dbReference type="NCBI Taxonomy" id="251229"/>
    <lineage>
        <taxon>Bacteria</taxon>
        <taxon>Bacillati</taxon>
        <taxon>Cyanobacteriota</taxon>
        <taxon>Cyanophyceae</taxon>
        <taxon>Chroococcidiopsidales</taxon>
        <taxon>Chroococcidiopsidaceae</taxon>
        <taxon>Chroococcidiopsis</taxon>
    </lineage>
</organism>
<evidence type="ECO:0008006" key="4">
    <source>
        <dbReference type="Google" id="ProtNLM"/>
    </source>
</evidence>
<dbReference type="InterPro" id="IPR038695">
    <property type="entry name" value="Saro_0823-like_sf"/>
</dbReference>
<dbReference type="InterPro" id="IPR003795">
    <property type="entry name" value="DUF192"/>
</dbReference>
<keyword evidence="2" id="KW-0614">Plasmid</keyword>
<dbReference type="Gene3D" id="2.60.120.1140">
    <property type="entry name" value="Protein of unknown function DUF192"/>
    <property type="match status" value="1"/>
</dbReference>
<keyword evidence="1" id="KW-0812">Transmembrane</keyword>
<keyword evidence="3" id="KW-1185">Reference proteome</keyword>
<keyword evidence="1" id="KW-1133">Transmembrane helix</keyword>
<dbReference type="AlphaFoldDB" id="K9U8K1"/>
<sequence length="179" mass="19393">MKENSAASQSSSQGSKYSTDEIYLKILNCIGPVAGILVAVVPVTLALIPPPAQHLPIEAHLTMPARKIELEVARTPEQMAAGLRSRSSLPLDRGMLFVVGQPKSVKLWMKDVLVPLDIIFIRNGAIASLVENAPPCPRWKSCPIYDSVKPVSYVLELPAGSADRLGIQPGRKLDVKFTN</sequence>
<dbReference type="HOGENOM" id="CLU_097039_2_0_3"/>
<dbReference type="RefSeq" id="WP_015163102.1">
    <property type="nucleotide sequence ID" value="NC_019699.1"/>
</dbReference>
<dbReference type="EMBL" id="CP003598">
    <property type="protein sequence ID" value="AFY91165.1"/>
    <property type="molecule type" value="Genomic_DNA"/>
</dbReference>
<dbReference type="PANTHER" id="PTHR37953">
    <property type="entry name" value="UPF0127 PROTEIN MJ1496"/>
    <property type="match status" value="1"/>
</dbReference>